<dbReference type="Gene3D" id="3.30.930.10">
    <property type="entry name" value="Bira Bifunctional Protein, Domain 2"/>
    <property type="match status" value="1"/>
</dbReference>
<dbReference type="PROSITE" id="PS50862">
    <property type="entry name" value="AA_TRNA_LIGASE_II"/>
    <property type="match status" value="1"/>
</dbReference>
<evidence type="ECO:0000256" key="4">
    <source>
        <dbReference type="ARBA" id="ARBA00022741"/>
    </source>
</evidence>
<feature type="domain" description="Aminoacyl-transfer RNA synthetases class-II family profile" evidence="9">
    <location>
        <begin position="24"/>
        <end position="321"/>
    </location>
</feature>
<evidence type="ECO:0000256" key="5">
    <source>
        <dbReference type="ARBA" id="ARBA00022840"/>
    </source>
</evidence>
<dbReference type="GO" id="GO:0016740">
    <property type="term" value="F:transferase activity"/>
    <property type="evidence" value="ECO:0007669"/>
    <property type="project" value="UniProtKB-ARBA"/>
</dbReference>
<dbReference type="EMBL" id="JAJEPS010000014">
    <property type="protein sequence ID" value="MCC2127036.1"/>
    <property type="molecule type" value="Genomic_DNA"/>
</dbReference>
<evidence type="ECO:0000313" key="10">
    <source>
        <dbReference type="EMBL" id="MCC2127036.1"/>
    </source>
</evidence>
<evidence type="ECO:0000256" key="7">
    <source>
        <dbReference type="HAMAP-Rule" id="MF_00555"/>
    </source>
</evidence>
<evidence type="ECO:0000256" key="6">
    <source>
        <dbReference type="ARBA" id="ARBA00022888"/>
    </source>
</evidence>
<protein>
    <recommendedName>
        <fullName evidence="7 8">Aspartate--ammonia ligase</fullName>
        <ecNumber evidence="7 8">6.3.1.1</ecNumber>
    </recommendedName>
    <alternativeName>
        <fullName evidence="7">Asparagine synthetase A</fullName>
    </alternativeName>
</protein>
<dbReference type="SUPFAM" id="SSF55681">
    <property type="entry name" value="Class II aaRS and biotin synthetases"/>
    <property type="match status" value="1"/>
</dbReference>
<evidence type="ECO:0000256" key="2">
    <source>
        <dbReference type="ARBA" id="ARBA00022598"/>
    </source>
</evidence>
<dbReference type="Pfam" id="PF03590">
    <property type="entry name" value="AsnA"/>
    <property type="match status" value="1"/>
</dbReference>
<comment type="subcellular location">
    <subcellularLocation>
        <location evidence="7">Cytoplasm</location>
    </subcellularLocation>
</comment>
<evidence type="ECO:0000256" key="3">
    <source>
        <dbReference type="ARBA" id="ARBA00022605"/>
    </source>
</evidence>
<dbReference type="RefSeq" id="WP_118769833.1">
    <property type="nucleotide sequence ID" value="NZ_JAJEPS010000014.1"/>
</dbReference>
<keyword evidence="5 7" id="KW-0067">ATP-binding</keyword>
<dbReference type="EC" id="6.3.1.1" evidence="7 8"/>
<comment type="similarity">
    <text evidence="7">Belongs to the class-II aminoacyl-tRNA synthetase family. AsnA subfamily.</text>
</comment>
<evidence type="ECO:0000256" key="8">
    <source>
        <dbReference type="NCBIfam" id="TIGR00669"/>
    </source>
</evidence>
<accession>A0AAE3A6S2</accession>
<dbReference type="CDD" id="cd00645">
    <property type="entry name" value="AsnA"/>
    <property type="match status" value="1"/>
</dbReference>
<keyword evidence="11" id="KW-1185">Reference proteome</keyword>
<keyword evidence="6 7" id="KW-0061">Asparagine biosynthesis</keyword>
<dbReference type="GO" id="GO:0005524">
    <property type="term" value="F:ATP binding"/>
    <property type="evidence" value="ECO:0007669"/>
    <property type="project" value="UniProtKB-UniRule"/>
</dbReference>
<dbReference type="GO" id="GO:0005829">
    <property type="term" value="C:cytosol"/>
    <property type="evidence" value="ECO:0007669"/>
    <property type="project" value="TreeGrafter"/>
</dbReference>
<dbReference type="InterPro" id="IPR045864">
    <property type="entry name" value="aa-tRNA-synth_II/BPL/LPL"/>
</dbReference>
<evidence type="ECO:0000313" key="11">
    <source>
        <dbReference type="Proteomes" id="UP001198220"/>
    </source>
</evidence>
<evidence type="ECO:0000259" key="9">
    <source>
        <dbReference type="PROSITE" id="PS50862"/>
    </source>
</evidence>
<keyword evidence="3 7" id="KW-0028">Amino-acid biosynthesis</keyword>
<reference evidence="10 11" key="1">
    <citation type="submission" date="2021-10" db="EMBL/GenBank/DDBJ databases">
        <title>Anaerobic single-cell dispensing facilitates the cultivation of human gut bacteria.</title>
        <authorList>
            <person name="Afrizal A."/>
        </authorList>
    </citation>
    <scope>NUCLEOTIDE SEQUENCE [LARGE SCALE GENOMIC DNA]</scope>
    <source>
        <strain evidence="10 11">CLA-AA-H276</strain>
    </source>
</reference>
<dbReference type="GO" id="GO:0004071">
    <property type="term" value="F:aspartate-ammonia ligase activity"/>
    <property type="evidence" value="ECO:0007669"/>
    <property type="project" value="UniProtKB-UniRule"/>
</dbReference>
<dbReference type="PANTHER" id="PTHR30073:SF5">
    <property type="entry name" value="ASPARTATE--AMMONIA LIGASE"/>
    <property type="match status" value="1"/>
</dbReference>
<dbReference type="InterPro" id="IPR004618">
    <property type="entry name" value="AsnA"/>
</dbReference>
<dbReference type="HAMAP" id="MF_00555">
    <property type="entry name" value="AsnA"/>
    <property type="match status" value="1"/>
</dbReference>
<dbReference type="GO" id="GO:0070981">
    <property type="term" value="P:L-asparagine biosynthetic process"/>
    <property type="evidence" value="ECO:0007669"/>
    <property type="project" value="UniProtKB-UniRule"/>
</dbReference>
<keyword evidence="4 7" id="KW-0547">Nucleotide-binding</keyword>
<comment type="caution">
    <text evidence="10">The sequence shown here is derived from an EMBL/GenBank/DDBJ whole genome shotgun (WGS) entry which is preliminary data.</text>
</comment>
<gene>
    <name evidence="7 10" type="primary">asnA</name>
    <name evidence="10" type="ORF">LKD36_12750</name>
</gene>
<dbReference type="Proteomes" id="UP001198220">
    <property type="component" value="Unassembled WGS sequence"/>
</dbReference>
<dbReference type="PANTHER" id="PTHR30073">
    <property type="entry name" value="ASPARTATE--AMMONIA LIGASE"/>
    <property type="match status" value="1"/>
</dbReference>
<dbReference type="AlphaFoldDB" id="A0AAE3A6S2"/>
<dbReference type="NCBIfam" id="TIGR00669">
    <property type="entry name" value="asnA"/>
    <property type="match status" value="1"/>
</dbReference>
<comment type="pathway">
    <text evidence="7">Amino-acid biosynthesis; L-asparagine biosynthesis; L-asparagine from L-aspartate (ammonia route): step 1/1.</text>
</comment>
<organism evidence="10 11">
    <name type="scientific">Hominiventricola filiformis</name>
    <dbReference type="NCBI Taxonomy" id="2885352"/>
    <lineage>
        <taxon>Bacteria</taxon>
        <taxon>Bacillati</taxon>
        <taxon>Bacillota</taxon>
        <taxon>Clostridia</taxon>
        <taxon>Lachnospirales</taxon>
        <taxon>Lachnospiraceae</taxon>
        <taxon>Hominiventricola</taxon>
    </lineage>
</organism>
<proteinExistence type="inferred from homology"/>
<dbReference type="GO" id="GO:0140096">
    <property type="term" value="F:catalytic activity, acting on a protein"/>
    <property type="evidence" value="ECO:0007669"/>
    <property type="project" value="UniProtKB-ARBA"/>
</dbReference>
<name>A0AAE3A6S2_9FIRM</name>
<keyword evidence="1 7" id="KW-0963">Cytoplasm</keyword>
<sequence length="336" mass="39050">MEHLYIPGNYQSELSLYDTQIAIKTVKDFFQQTLAEQLYLLRVSAPLFVRPESGLNDNLNGVERPVSFGIKEQNDRPVEIVHSLAKWKRNALKQYGFHVGEGLYTDMNAIRRDEITDNVHSIYVDQWDWEKIILKQDRNVEYLKETVRKIYKALKKTEKYMAIKYDYIEEILPKDIFFITTQELLDLYPDCTPKEREDRITREKGAVFLMEIGDKLTTGEPHDGRAPDYDDWHLNGDILVWYPVLGHALELSSMGIRVDEDSLARQLKLAHCEERAELPFQKAILEKQLPYTIGGGIGQSRICMFFLRKAHIGEVQVSVWPDETREEALKNGVVLL</sequence>
<dbReference type="PIRSF" id="PIRSF001555">
    <property type="entry name" value="Asp_ammon_ligase"/>
    <property type="match status" value="1"/>
</dbReference>
<comment type="catalytic activity">
    <reaction evidence="7">
        <text>L-aspartate + NH4(+) + ATP = L-asparagine + AMP + diphosphate + H(+)</text>
        <dbReference type="Rhea" id="RHEA:11372"/>
        <dbReference type="ChEBI" id="CHEBI:15378"/>
        <dbReference type="ChEBI" id="CHEBI:28938"/>
        <dbReference type="ChEBI" id="CHEBI:29991"/>
        <dbReference type="ChEBI" id="CHEBI:30616"/>
        <dbReference type="ChEBI" id="CHEBI:33019"/>
        <dbReference type="ChEBI" id="CHEBI:58048"/>
        <dbReference type="ChEBI" id="CHEBI:456215"/>
        <dbReference type="EC" id="6.3.1.1"/>
    </reaction>
</comment>
<dbReference type="InterPro" id="IPR006195">
    <property type="entry name" value="aa-tRNA-synth_II"/>
</dbReference>
<evidence type="ECO:0000256" key="1">
    <source>
        <dbReference type="ARBA" id="ARBA00022490"/>
    </source>
</evidence>
<keyword evidence="2 7" id="KW-0436">Ligase</keyword>